<protein>
    <recommendedName>
        <fullName evidence="2">Nucleotide-diphospho-sugar transferase domain-containing protein</fullName>
    </recommendedName>
</protein>
<dbReference type="InterPro" id="IPR029044">
    <property type="entry name" value="Nucleotide-diphossugar_trans"/>
</dbReference>
<evidence type="ECO:0008006" key="2">
    <source>
        <dbReference type="Google" id="ProtNLM"/>
    </source>
</evidence>
<reference evidence="1" key="1">
    <citation type="submission" date="2018-05" db="EMBL/GenBank/DDBJ databases">
        <authorList>
            <person name="Lanie J.A."/>
            <person name="Ng W.-L."/>
            <person name="Kazmierczak K.M."/>
            <person name="Andrzejewski T.M."/>
            <person name="Davidsen T.M."/>
            <person name="Wayne K.J."/>
            <person name="Tettelin H."/>
            <person name="Glass J.I."/>
            <person name="Rusch D."/>
            <person name="Podicherti R."/>
            <person name="Tsui H.-C.T."/>
            <person name="Winkler M.E."/>
        </authorList>
    </citation>
    <scope>NUCLEOTIDE SEQUENCE</scope>
</reference>
<dbReference type="AlphaFoldDB" id="A0A382ET03"/>
<organism evidence="1">
    <name type="scientific">marine metagenome</name>
    <dbReference type="NCBI Taxonomy" id="408172"/>
    <lineage>
        <taxon>unclassified sequences</taxon>
        <taxon>metagenomes</taxon>
        <taxon>ecological metagenomes</taxon>
    </lineage>
</organism>
<feature type="non-terminal residue" evidence="1">
    <location>
        <position position="147"/>
    </location>
</feature>
<accession>A0A382ET03</accession>
<dbReference type="PANTHER" id="PTHR35105:SF2">
    <property type="entry name" value="PROTEIN CDI"/>
    <property type="match status" value="1"/>
</dbReference>
<sequence length="147" mass="17145">MRLKVFVGYDTREDISFQVCEHSILRHTIGAYAKDGVDTVSIEPLIQDDLRKRNLYWRDVDKLGSTEFTFTRFLVPALMNYKGWALFCDSDIVFLENVSNLFALAKDEYAVMCVKHDHKPPVGFKMDGQQQLQYPRKNWSSVVLWNC</sequence>
<dbReference type="PANTHER" id="PTHR35105">
    <property type="entry name" value="EXPRESSED PROTEIN"/>
    <property type="match status" value="1"/>
</dbReference>
<gene>
    <name evidence="1" type="ORF">METZ01_LOCUS206353</name>
</gene>
<proteinExistence type="predicted"/>
<name>A0A382ET03_9ZZZZ</name>
<dbReference type="Gene3D" id="3.90.550.10">
    <property type="entry name" value="Spore Coat Polysaccharide Biosynthesis Protein SpsA, Chain A"/>
    <property type="match status" value="1"/>
</dbReference>
<dbReference type="EMBL" id="UINC01046022">
    <property type="protein sequence ID" value="SVB53499.1"/>
    <property type="molecule type" value="Genomic_DNA"/>
</dbReference>
<evidence type="ECO:0000313" key="1">
    <source>
        <dbReference type="EMBL" id="SVB53499.1"/>
    </source>
</evidence>
<dbReference type="SUPFAM" id="SSF53448">
    <property type="entry name" value="Nucleotide-diphospho-sugar transferases"/>
    <property type="match status" value="1"/>
</dbReference>